<proteinExistence type="predicted"/>
<organism evidence="1 2">
    <name type="scientific">Circinella minor</name>
    <dbReference type="NCBI Taxonomy" id="1195481"/>
    <lineage>
        <taxon>Eukaryota</taxon>
        <taxon>Fungi</taxon>
        <taxon>Fungi incertae sedis</taxon>
        <taxon>Mucoromycota</taxon>
        <taxon>Mucoromycotina</taxon>
        <taxon>Mucoromycetes</taxon>
        <taxon>Mucorales</taxon>
        <taxon>Lichtheimiaceae</taxon>
        <taxon>Circinella</taxon>
    </lineage>
</organism>
<accession>A0A8H7RFZ0</accession>
<gene>
    <name evidence="1" type="ORF">INT45_010824</name>
</gene>
<protein>
    <submittedName>
        <fullName evidence="1">Uncharacterized protein</fullName>
    </submittedName>
</protein>
<dbReference type="OrthoDB" id="5592268at2759"/>
<evidence type="ECO:0000313" key="1">
    <source>
        <dbReference type="EMBL" id="KAG2210719.1"/>
    </source>
</evidence>
<dbReference type="GO" id="GO:0003676">
    <property type="term" value="F:nucleic acid binding"/>
    <property type="evidence" value="ECO:0007669"/>
    <property type="project" value="InterPro"/>
</dbReference>
<keyword evidence="2" id="KW-1185">Reference proteome</keyword>
<evidence type="ECO:0000313" key="2">
    <source>
        <dbReference type="Proteomes" id="UP000646827"/>
    </source>
</evidence>
<dbReference type="EMBL" id="JAEPRB010000895">
    <property type="protein sequence ID" value="KAG2210719.1"/>
    <property type="molecule type" value="Genomic_DNA"/>
</dbReference>
<comment type="caution">
    <text evidence="1">The sequence shown here is derived from an EMBL/GenBank/DDBJ whole genome shotgun (WGS) entry which is preliminary data.</text>
</comment>
<dbReference type="Proteomes" id="UP000646827">
    <property type="component" value="Unassembled WGS sequence"/>
</dbReference>
<dbReference type="Gene3D" id="3.30.420.10">
    <property type="entry name" value="Ribonuclease H-like superfamily/Ribonuclease H"/>
    <property type="match status" value="1"/>
</dbReference>
<dbReference type="AlphaFoldDB" id="A0A8H7RFZ0"/>
<dbReference type="InterPro" id="IPR036397">
    <property type="entry name" value="RNaseH_sf"/>
</dbReference>
<name>A0A8H7RFZ0_9FUNG</name>
<sequence length="122" mass="13979">MNSACEHLNQVLVNTISKLAQDKERVDQWDELTGSALMALRTMRNDAMKYMPAMLLYGQEIRTPRKRFAVGEQVLMKDQTPSSKFHPKWLGPMTVTKVTDYGVYYLAGLNSRKLQPTRGGQW</sequence>
<reference evidence="1 2" key="1">
    <citation type="submission" date="2020-12" db="EMBL/GenBank/DDBJ databases">
        <title>Metabolic potential, ecology and presence of endohyphal bacteria is reflected in genomic diversity of Mucoromycotina.</title>
        <authorList>
            <person name="Muszewska A."/>
            <person name="Okrasinska A."/>
            <person name="Steczkiewicz K."/>
            <person name="Drgas O."/>
            <person name="Orlowska M."/>
            <person name="Perlinska-Lenart U."/>
            <person name="Aleksandrzak-Piekarczyk T."/>
            <person name="Szatraj K."/>
            <person name="Zielenkiewicz U."/>
            <person name="Pilsyk S."/>
            <person name="Malc E."/>
            <person name="Mieczkowski P."/>
            <person name="Kruszewska J.S."/>
            <person name="Biernat P."/>
            <person name="Pawlowska J."/>
        </authorList>
    </citation>
    <scope>NUCLEOTIDE SEQUENCE [LARGE SCALE GENOMIC DNA]</scope>
    <source>
        <strain evidence="1 2">CBS 142.35</strain>
    </source>
</reference>